<dbReference type="InterPro" id="IPR058245">
    <property type="entry name" value="NreC/VraR/RcsB-like_REC"/>
</dbReference>
<dbReference type="CDD" id="cd06170">
    <property type="entry name" value="LuxR_C_like"/>
    <property type="match status" value="1"/>
</dbReference>
<comment type="caution">
    <text evidence="8">The sequence shown here is derived from an EMBL/GenBank/DDBJ whole genome shotgun (WGS) entry which is preliminary data.</text>
</comment>
<evidence type="ECO:0000259" key="7">
    <source>
        <dbReference type="PROSITE" id="PS50110"/>
    </source>
</evidence>
<dbReference type="InterPro" id="IPR001789">
    <property type="entry name" value="Sig_transdc_resp-reg_receiver"/>
</dbReference>
<keyword evidence="2" id="KW-0805">Transcription regulation</keyword>
<feature type="modified residue" description="4-aspartylphosphate" evidence="5">
    <location>
        <position position="61"/>
    </location>
</feature>
<dbReference type="SUPFAM" id="SSF52172">
    <property type="entry name" value="CheY-like"/>
    <property type="match status" value="1"/>
</dbReference>
<keyword evidence="4" id="KW-0804">Transcription</keyword>
<feature type="domain" description="HTH luxR-type" evidence="6">
    <location>
        <begin position="158"/>
        <end position="223"/>
    </location>
</feature>
<dbReference type="PROSITE" id="PS50043">
    <property type="entry name" value="HTH_LUXR_2"/>
    <property type="match status" value="1"/>
</dbReference>
<dbReference type="SMART" id="SM00421">
    <property type="entry name" value="HTH_LUXR"/>
    <property type="match status" value="1"/>
</dbReference>
<keyword evidence="3" id="KW-0238">DNA-binding</keyword>
<dbReference type="InterPro" id="IPR000792">
    <property type="entry name" value="Tscrpt_reg_LuxR_C"/>
</dbReference>
<evidence type="ECO:0000313" key="9">
    <source>
        <dbReference type="Proteomes" id="UP001577267"/>
    </source>
</evidence>
<protein>
    <submittedName>
        <fullName evidence="8">Response regulator</fullName>
    </submittedName>
</protein>
<dbReference type="Pfam" id="PF00196">
    <property type="entry name" value="GerE"/>
    <property type="match status" value="1"/>
</dbReference>
<organism evidence="8 9">
    <name type="scientific">Streptomyces carpaticus</name>
    <dbReference type="NCBI Taxonomy" id="285558"/>
    <lineage>
        <taxon>Bacteria</taxon>
        <taxon>Bacillati</taxon>
        <taxon>Actinomycetota</taxon>
        <taxon>Actinomycetes</taxon>
        <taxon>Kitasatosporales</taxon>
        <taxon>Streptomycetaceae</taxon>
        <taxon>Streptomyces</taxon>
    </lineage>
</organism>
<evidence type="ECO:0000256" key="3">
    <source>
        <dbReference type="ARBA" id="ARBA00023125"/>
    </source>
</evidence>
<gene>
    <name evidence="8" type="ORF">ACE11A_20020</name>
</gene>
<accession>A0ABV4ZS74</accession>
<dbReference type="PANTHER" id="PTHR43214:SF24">
    <property type="entry name" value="TRANSCRIPTIONAL REGULATORY PROTEIN NARL-RELATED"/>
    <property type="match status" value="1"/>
</dbReference>
<evidence type="ECO:0000256" key="1">
    <source>
        <dbReference type="ARBA" id="ARBA00022553"/>
    </source>
</evidence>
<keyword evidence="9" id="KW-1185">Reference proteome</keyword>
<keyword evidence="1 5" id="KW-0597">Phosphoprotein</keyword>
<dbReference type="Gene3D" id="3.40.50.2300">
    <property type="match status" value="1"/>
</dbReference>
<dbReference type="CDD" id="cd17535">
    <property type="entry name" value="REC_NarL-like"/>
    <property type="match status" value="1"/>
</dbReference>
<dbReference type="SUPFAM" id="SSF46894">
    <property type="entry name" value="C-terminal effector domain of the bipartite response regulators"/>
    <property type="match status" value="1"/>
</dbReference>
<evidence type="ECO:0000256" key="5">
    <source>
        <dbReference type="PROSITE-ProRule" id="PRU00169"/>
    </source>
</evidence>
<dbReference type="EMBL" id="JBHGBT010000020">
    <property type="protein sequence ID" value="MFB4196630.1"/>
    <property type="molecule type" value="Genomic_DNA"/>
</dbReference>
<dbReference type="PRINTS" id="PR00038">
    <property type="entry name" value="HTHLUXR"/>
</dbReference>
<evidence type="ECO:0000256" key="2">
    <source>
        <dbReference type="ARBA" id="ARBA00023015"/>
    </source>
</evidence>
<dbReference type="PANTHER" id="PTHR43214">
    <property type="entry name" value="TWO-COMPONENT RESPONSE REGULATOR"/>
    <property type="match status" value="1"/>
</dbReference>
<dbReference type="PROSITE" id="PS50110">
    <property type="entry name" value="RESPONSE_REGULATORY"/>
    <property type="match status" value="1"/>
</dbReference>
<proteinExistence type="predicted"/>
<dbReference type="InterPro" id="IPR039420">
    <property type="entry name" value="WalR-like"/>
</dbReference>
<feature type="domain" description="Response regulatory" evidence="7">
    <location>
        <begin position="10"/>
        <end position="128"/>
    </location>
</feature>
<dbReference type="InterPro" id="IPR016032">
    <property type="entry name" value="Sig_transdc_resp-reg_C-effctor"/>
</dbReference>
<dbReference type="Proteomes" id="UP001577267">
    <property type="component" value="Unassembled WGS sequence"/>
</dbReference>
<evidence type="ECO:0000256" key="4">
    <source>
        <dbReference type="ARBA" id="ARBA00023163"/>
    </source>
</evidence>
<dbReference type="SMART" id="SM00448">
    <property type="entry name" value="REC"/>
    <property type="match status" value="1"/>
</dbReference>
<dbReference type="RefSeq" id="WP_375064688.1">
    <property type="nucleotide sequence ID" value="NZ_JBHGBT010000020.1"/>
</dbReference>
<name>A0ABV4ZS74_9ACTN</name>
<reference evidence="8 9" key="1">
    <citation type="submission" date="2024-09" db="EMBL/GenBank/DDBJ databases">
        <title>Draft genome sequence of multifaceted antimicrobials producing Streptomyces sp. strain FH1.</title>
        <authorList>
            <person name="Hassan F."/>
            <person name="Ali H."/>
            <person name="Hassan N."/>
            <person name="Nawaz A."/>
        </authorList>
    </citation>
    <scope>NUCLEOTIDE SEQUENCE [LARGE SCALE GENOMIC DNA]</scope>
    <source>
        <strain evidence="8 9">FH1</strain>
    </source>
</reference>
<dbReference type="InterPro" id="IPR011006">
    <property type="entry name" value="CheY-like_superfamily"/>
</dbReference>
<dbReference type="Pfam" id="PF00072">
    <property type="entry name" value="Response_reg"/>
    <property type="match status" value="1"/>
</dbReference>
<evidence type="ECO:0000259" key="6">
    <source>
        <dbReference type="PROSITE" id="PS50043"/>
    </source>
</evidence>
<sequence>MTHADGRRIRVVLADDQPVVRAGFRALLDLTDDLAVVAEAPDGDRAVEAVRTTRPDVVLMDIRMPGTDGLEATRRIAADPDLTGVRVLVLTTYEVDAYVFRALRAGAAGFLLKDIDAPELRAAIRTVAAGHSLLAASVTRRVIEEFARLGPTGGAAPEEHRLAVLTDREREVLALVGAGLTNQEIGARLLMSPLTAKTHVSRTMTKLGARDRVQLVVLAYETGLVRPGT</sequence>
<evidence type="ECO:0000313" key="8">
    <source>
        <dbReference type="EMBL" id="MFB4196630.1"/>
    </source>
</evidence>